<dbReference type="Gene3D" id="2.60.40.740">
    <property type="match status" value="5"/>
</dbReference>
<dbReference type="SUPFAM" id="SSF53300">
    <property type="entry name" value="vWA-like"/>
    <property type="match status" value="1"/>
</dbReference>
<evidence type="ECO:0000256" key="1">
    <source>
        <dbReference type="SAM" id="MobiDB-lite"/>
    </source>
</evidence>
<evidence type="ECO:0000259" key="3">
    <source>
        <dbReference type="PROSITE" id="PS50234"/>
    </source>
</evidence>
<name>A0A3M0GG44_9FLAO</name>
<feature type="compositionally biased region" description="Polar residues" evidence="1">
    <location>
        <begin position="753"/>
        <end position="788"/>
    </location>
</feature>
<gene>
    <name evidence="5" type="ORF">EAX61_15200</name>
</gene>
<evidence type="ECO:0000313" key="5">
    <source>
        <dbReference type="EMBL" id="RMB56296.1"/>
    </source>
</evidence>
<dbReference type="InterPro" id="IPR002126">
    <property type="entry name" value="Cadherin-like_dom"/>
</dbReference>
<feature type="domain" description="VWFA" evidence="3">
    <location>
        <begin position="71"/>
        <end position="280"/>
    </location>
</feature>
<dbReference type="GO" id="GO:0005509">
    <property type="term" value="F:calcium ion binding"/>
    <property type="evidence" value="ECO:0007669"/>
    <property type="project" value="InterPro"/>
</dbReference>
<dbReference type="CDD" id="cd00198">
    <property type="entry name" value="vWFA"/>
    <property type="match status" value="1"/>
</dbReference>
<feature type="chain" id="PRO_5018005151" evidence="2">
    <location>
        <begin position="33"/>
        <end position="1391"/>
    </location>
</feature>
<dbReference type="GO" id="GO:0016020">
    <property type="term" value="C:membrane"/>
    <property type="evidence" value="ECO:0007669"/>
    <property type="project" value="InterPro"/>
</dbReference>
<dbReference type="SMART" id="SM00327">
    <property type="entry name" value="VWA"/>
    <property type="match status" value="1"/>
</dbReference>
<dbReference type="InterPro" id="IPR025667">
    <property type="entry name" value="SprB_repeat"/>
</dbReference>
<dbReference type="RefSeq" id="WP_121918563.1">
    <property type="nucleotide sequence ID" value="NZ_REFV01000019.1"/>
</dbReference>
<dbReference type="Gene3D" id="2.60.40.3440">
    <property type="match status" value="2"/>
</dbReference>
<keyword evidence="6" id="KW-1185">Reference proteome</keyword>
<proteinExistence type="predicted"/>
<accession>A0A3M0GG44</accession>
<dbReference type="GO" id="GO:0007156">
    <property type="term" value="P:homophilic cell adhesion via plasma membrane adhesion molecules"/>
    <property type="evidence" value="ECO:0007669"/>
    <property type="project" value="InterPro"/>
</dbReference>
<feature type="signal peptide" evidence="2">
    <location>
        <begin position="1"/>
        <end position="32"/>
    </location>
</feature>
<dbReference type="InterPro" id="IPR043504">
    <property type="entry name" value="Peptidase_S1_PA_chymotrypsin"/>
</dbReference>
<dbReference type="Gene3D" id="2.40.10.10">
    <property type="entry name" value="Trypsin-like serine proteases"/>
    <property type="match status" value="1"/>
</dbReference>
<evidence type="ECO:0000313" key="6">
    <source>
        <dbReference type="Proteomes" id="UP000281985"/>
    </source>
</evidence>
<dbReference type="PROSITE" id="PS50234">
    <property type="entry name" value="VWFA"/>
    <property type="match status" value="1"/>
</dbReference>
<protein>
    <submittedName>
        <fullName evidence="5">VWA domain-containing protein</fullName>
    </submittedName>
</protein>
<evidence type="ECO:0000259" key="4">
    <source>
        <dbReference type="PROSITE" id="PS50268"/>
    </source>
</evidence>
<comment type="caution">
    <text evidence="5">The sequence shown here is derived from an EMBL/GenBank/DDBJ whole genome shotgun (WGS) entry which is preliminary data.</text>
</comment>
<organism evidence="5 6">
    <name type="scientific">Dokdonia sinensis</name>
    <dbReference type="NCBI Taxonomy" id="2479847"/>
    <lineage>
        <taxon>Bacteria</taxon>
        <taxon>Pseudomonadati</taxon>
        <taxon>Bacteroidota</taxon>
        <taxon>Flavobacteriia</taxon>
        <taxon>Flavobacteriales</taxon>
        <taxon>Flavobacteriaceae</taxon>
        <taxon>Dokdonia</taxon>
    </lineage>
</organism>
<dbReference type="Proteomes" id="UP000281985">
    <property type="component" value="Unassembled WGS sequence"/>
</dbReference>
<sequence length="1391" mass="143592">MKRLLQYKGMVKVKSVCLFIIASFFFTISAQGQSNDPNVTIEKIAVPNPDTCNQFDVTISITGNPPPQPVEAVLVIDRSGSMGNNGGPPDSNGNLPIDYAQDAALNFVEELFLASNNPTGLNKVGLVTYADTATQDTGLLEDTPANRILLTNAINNIITTGFTNVHDAILEADDLLSTQGTFDCGTSRSIVLLTDGVANRRNNTDGTLDGCQETVDLNQPNTAGNDTDCITFAIDAGVAAQTTVVGTELYEQSIYSIGLLSFYENDAVRLNNATVTLEGIQNTGGATVTFEAADLTGIYSDILGQLVFAARALPGQSLVSNQVSAGFDLVPGSIVSSETPDASDVTINGDVLEWFVEQVGNETITLQYSIVAENDAICGVSDSGSSVINYINASCQQSSAFFPSPQFCVPCPELNAAIERDECNDAIVYDGTFSFRDDDANMPLCGTLEDNFLWTFFLNGNVIGTSTQLDGTFNYTGAAPFEGTLSATLSYDGTFGGGCALSTDDATTTTIIPQEVAVIATPTDVSCFGGSDGSISLSVSGGTPPYTYQWSNGATTQNLSGLTAGVYEVVVTDSAQCSVPVSPAQTTVGQPEPIAVNITRVNATSAQGCNDGEATAIATGGTAPYSYQWSASTGNQTGSTATALPAGTHSVTITDQNGCTLTQSVVVDCTNTCDAVVAIIGDVTNVSCAGENTGAATVGASSNANLGATFTFTWSNGQIDSGVTTSTISNLLQGVYTVSVTIDGTVCDPVEQSVSISEPDSPVSVTASATDETGPGLSNGTATANPSGGTPPYTYLWNTGATTQSISGLAPGTYNVTVTDDNGCTVQVPVTVNPGSCLNLSISTNATPVSCNGFSNGSASSVTTGGTGPFTYSWSNGATTQNLSNLPAGTYIVTVTDSFSACTAQSSVTVNEPSVLSSGIAVANVLCRNDNTGSLNLTVNGGTTPYTFAWSTGATSEDLVGLAAGGYTVTITDANGCTTSASATITQPATVVGGNVAATDENGVTANDGSATAQGVGGTPPYTYSWSNGESTQTITDLDSGDYTVTITDGNGCTYIETVTVGSANQTPTANDDEETTLEDTPVNIDVTDNDDFGADGPSIGTITIITQPLNGTATVNDNNTPNDPSDDTIDYTPGPNYNGTDTLEYQIEDSNGDTAFAKADITITPVQDAFDDAATTDEDEPVQIDILDNDLFSGNYPDDFEVSAVRTPANGTVTILPNGEVVYTPNPNYNGTDTFDYTVTVNHPDGTTSTEIATVVVTIIPKADVTNDSETTLEDVPVLVDILPNDDFSGVYGLDYETTSVTNPANGTVTINGDGSVTYTPDLDYSGTDTFDYTVTVLNADGTTETETATVVVTIRPVDANDDSATTDEDVAVDIDVFDNDVLGDPTIDT</sequence>
<dbReference type="Pfam" id="PF13519">
    <property type="entry name" value="VWA_2"/>
    <property type="match status" value="1"/>
</dbReference>
<dbReference type="Pfam" id="PF13573">
    <property type="entry name" value="SprB"/>
    <property type="match status" value="7"/>
</dbReference>
<reference evidence="5 6" key="1">
    <citation type="submission" date="2018-10" db="EMBL/GenBank/DDBJ databases">
        <title>Dokdonia luteus sp. nov., isolated from sea water.</title>
        <authorList>
            <person name="Zhou L.Y."/>
            <person name="Du Z.J."/>
        </authorList>
    </citation>
    <scope>NUCLEOTIDE SEQUENCE [LARGE SCALE GENOMIC DNA]</scope>
    <source>
        <strain evidence="5 6">SH27</strain>
    </source>
</reference>
<dbReference type="Pfam" id="PF17963">
    <property type="entry name" value="Big_9"/>
    <property type="match status" value="3"/>
</dbReference>
<dbReference type="Gene3D" id="3.40.50.410">
    <property type="entry name" value="von Willebrand factor, type A domain"/>
    <property type="match status" value="1"/>
</dbReference>
<dbReference type="OrthoDB" id="599464at2"/>
<dbReference type="InterPro" id="IPR036465">
    <property type="entry name" value="vWFA_dom_sf"/>
</dbReference>
<feature type="non-terminal residue" evidence="5">
    <location>
        <position position="1391"/>
    </location>
</feature>
<dbReference type="EMBL" id="REFV01000019">
    <property type="protein sequence ID" value="RMB56296.1"/>
    <property type="molecule type" value="Genomic_DNA"/>
</dbReference>
<feature type="domain" description="Cadherin" evidence="4">
    <location>
        <begin position="1269"/>
        <end position="1379"/>
    </location>
</feature>
<dbReference type="PROSITE" id="PS50268">
    <property type="entry name" value="CADHERIN_2"/>
    <property type="match status" value="1"/>
</dbReference>
<keyword evidence="2" id="KW-0732">Signal</keyword>
<feature type="region of interest" description="Disordered" evidence="1">
    <location>
        <begin position="753"/>
        <end position="789"/>
    </location>
</feature>
<evidence type="ECO:0000256" key="2">
    <source>
        <dbReference type="SAM" id="SignalP"/>
    </source>
</evidence>
<dbReference type="InterPro" id="IPR002035">
    <property type="entry name" value="VWF_A"/>
</dbReference>